<gene>
    <name evidence="1" type="ORF">FD19_GL000097</name>
</gene>
<dbReference type="RefSeq" id="WP_054749206.1">
    <property type="nucleotide sequence ID" value="NZ_AYZK01000001.1"/>
</dbReference>
<evidence type="ECO:0000313" key="2">
    <source>
        <dbReference type="Proteomes" id="UP000051789"/>
    </source>
</evidence>
<evidence type="ECO:0000313" key="1">
    <source>
        <dbReference type="EMBL" id="KRM87820.1"/>
    </source>
</evidence>
<reference evidence="1 2" key="1">
    <citation type="journal article" date="2015" name="Genome Announc.">
        <title>Expanding the biotechnology potential of lactobacilli through comparative genomics of 213 strains and associated genera.</title>
        <authorList>
            <person name="Sun Z."/>
            <person name="Harris H.M."/>
            <person name="McCann A."/>
            <person name="Guo C."/>
            <person name="Argimon S."/>
            <person name="Zhang W."/>
            <person name="Yang X."/>
            <person name="Jeffery I.B."/>
            <person name="Cooney J.C."/>
            <person name="Kagawa T.F."/>
            <person name="Liu W."/>
            <person name="Song Y."/>
            <person name="Salvetti E."/>
            <person name="Wrobel A."/>
            <person name="Rasinkangas P."/>
            <person name="Parkhill J."/>
            <person name="Rea M.C."/>
            <person name="O'Sullivan O."/>
            <person name="Ritari J."/>
            <person name="Douillard F.P."/>
            <person name="Paul Ross R."/>
            <person name="Yang R."/>
            <person name="Briner A.E."/>
            <person name="Felis G.E."/>
            <person name="de Vos W.M."/>
            <person name="Barrangou R."/>
            <person name="Klaenhammer T.R."/>
            <person name="Caufield P.W."/>
            <person name="Cui Y."/>
            <person name="Zhang H."/>
            <person name="O'Toole P.W."/>
        </authorList>
    </citation>
    <scope>NUCLEOTIDE SEQUENCE [LARGE SCALE GENOMIC DNA]</scope>
    <source>
        <strain evidence="1 2">DSM 22698</strain>
    </source>
</reference>
<sequence>MNKNQQKMYQYGRLINDVMADVEKLQDRMSPQFQTLRTAIDDDRLAAVDGQEFTDIQSSFADGTAEYRELAAKLDAAAAPARLLGNHKLLVGAFNRFVQGCQDMTDSLQDGGTIDVAKFNAAEQAQDAETDKITKYIQKISLLV</sequence>
<evidence type="ECO:0008006" key="3">
    <source>
        <dbReference type="Google" id="ProtNLM"/>
    </source>
</evidence>
<name>A0A0R2CHX0_9LACO</name>
<dbReference type="Proteomes" id="UP000051789">
    <property type="component" value="Unassembled WGS sequence"/>
</dbReference>
<protein>
    <recommendedName>
        <fullName evidence="3">LXG domain-containing protein</fullName>
    </recommendedName>
</protein>
<proteinExistence type="predicted"/>
<accession>A0A0R2CHX0</accession>
<dbReference type="AlphaFoldDB" id="A0A0R2CHX0"/>
<dbReference type="EMBL" id="AYZK01000001">
    <property type="protein sequence ID" value="KRM87820.1"/>
    <property type="molecule type" value="Genomic_DNA"/>
</dbReference>
<dbReference type="PATRIC" id="fig|1423810.4.peg.97"/>
<dbReference type="STRING" id="1423810.FD19_GL000097"/>
<keyword evidence="2" id="KW-1185">Reference proteome</keyword>
<organism evidence="1 2">
    <name type="scientific">Lacticaseibacillus thailandensis DSM 22698 = JCM 13996</name>
    <dbReference type="NCBI Taxonomy" id="1423810"/>
    <lineage>
        <taxon>Bacteria</taxon>
        <taxon>Bacillati</taxon>
        <taxon>Bacillota</taxon>
        <taxon>Bacilli</taxon>
        <taxon>Lactobacillales</taxon>
        <taxon>Lactobacillaceae</taxon>
        <taxon>Lacticaseibacillus</taxon>
    </lineage>
</organism>
<dbReference type="OrthoDB" id="2146076at2"/>
<comment type="caution">
    <text evidence="1">The sequence shown here is derived from an EMBL/GenBank/DDBJ whole genome shotgun (WGS) entry which is preliminary data.</text>
</comment>